<dbReference type="EMBL" id="ML977180">
    <property type="protein sequence ID" value="KAF1982865.1"/>
    <property type="molecule type" value="Genomic_DNA"/>
</dbReference>
<accession>A0A6G1GPK2</accession>
<evidence type="ECO:0000313" key="1">
    <source>
        <dbReference type="EMBL" id="KAF1982865.1"/>
    </source>
</evidence>
<dbReference type="Proteomes" id="UP000800041">
    <property type="component" value="Unassembled WGS sequence"/>
</dbReference>
<keyword evidence="2" id="KW-1185">Reference proteome</keyword>
<reference evidence="1" key="1">
    <citation type="journal article" date="2020" name="Stud. Mycol.">
        <title>101 Dothideomycetes genomes: a test case for predicting lifestyles and emergence of pathogens.</title>
        <authorList>
            <person name="Haridas S."/>
            <person name="Albert R."/>
            <person name="Binder M."/>
            <person name="Bloem J."/>
            <person name="Labutti K."/>
            <person name="Salamov A."/>
            <person name="Andreopoulos B."/>
            <person name="Baker S."/>
            <person name="Barry K."/>
            <person name="Bills G."/>
            <person name="Bluhm B."/>
            <person name="Cannon C."/>
            <person name="Castanera R."/>
            <person name="Culley D."/>
            <person name="Daum C."/>
            <person name="Ezra D."/>
            <person name="Gonzalez J."/>
            <person name="Henrissat B."/>
            <person name="Kuo A."/>
            <person name="Liang C."/>
            <person name="Lipzen A."/>
            <person name="Lutzoni F."/>
            <person name="Magnuson J."/>
            <person name="Mondo S."/>
            <person name="Nolan M."/>
            <person name="Ohm R."/>
            <person name="Pangilinan J."/>
            <person name="Park H.-J."/>
            <person name="Ramirez L."/>
            <person name="Alfaro M."/>
            <person name="Sun H."/>
            <person name="Tritt A."/>
            <person name="Yoshinaga Y."/>
            <person name="Zwiers L.-H."/>
            <person name="Turgeon B."/>
            <person name="Goodwin S."/>
            <person name="Spatafora J."/>
            <person name="Crous P."/>
            <person name="Grigoriev I."/>
        </authorList>
    </citation>
    <scope>NUCLEOTIDE SEQUENCE</scope>
    <source>
        <strain evidence="1">CBS 113979</strain>
    </source>
</reference>
<dbReference type="AlphaFoldDB" id="A0A6G1GPK2"/>
<organism evidence="1 2">
    <name type="scientific">Aulographum hederae CBS 113979</name>
    <dbReference type="NCBI Taxonomy" id="1176131"/>
    <lineage>
        <taxon>Eukaryota</taxon>
        <taxon>Fungi</taxon>
        <taxon>Dikarya</taxon>
        <taxon>Ascomycota</taxon>
        <taxon>Pezizomycotina</taxon>
        <taxon>Dothideomycetes</taxon>
        <taxon>Pleosporomycetidae</taxon>
        <taxon>Aulographales</taxon>
        <taxon>Aulographaceae</taxon>
    </lineage>
</organism>
<protein>
    <submittedName>
        <fullName evidence="1">Uncharacterized protein</fullName>
    </submittedName>
</protein>
<proteinExistence type="predicted"/>
<gene>
    <name evidence="1" type="ORF">K402DRAFT_187788</name>
</gene>
<name>A0A6G1GPK2_9PEZI</name>
<sequence>MMHRIGVRHSGLPRSSRLHNGDIPPFTASGLVCVAGPETPGIFSSVSWTVIQGDMTIAADTKGFFWIGPLQIS</sequence>
<evidence type="ECO:0000313" key="2">
    <source>
        <dbReference type="Proteomes" id="UP000800041"/>
    </source>
</evidence>